<sequence length="253" mass="27410">MRHWIPCFLLTLAMALPAASARAAAPLLTDISSHLVSVTSSFTGTDLLIFGAIDTVPDAPRGDIVIVVRGPAQDVVVRRKERVAGIWVNSTAFTFKSLPGFYAVAASAPLAEILSASQARRLEVGSENLRFTPEKGLGDPEAPLFKTALIRNRLRDGLFSRETATVSFLGGTLFRANIHIPANVPVGSYTASIYLFRDGDIIEGQTTSLLIQKFGVGRTIFDFAHDQPFFYALIAVLLALLSGWAAALFFRRD</sequence>
<organism evidence="3 4">
    <name type="scientific">Oceanibacterium hippocampi</name>
    <dbReference type="NCBI Taxonomy" id="745714"/>
    <lineage>
        <taxon>Bacteria</taxon>
        <taxon>Pseudomonadati</taxon>
        <taxon>Pseudomonadota</taxon>
        <taxon>Alphaproteobacteria</taxon>
        <taxon>Sneathiellales</taxon>
        <taxon>Sneathiellaceae</taxon>
        <taxon>Oceanibacterium</taxon>
    </lineage>
</organism>
<keyword evidence="1" id="KW-0472">Membrane</keyword>
<proteinExistence type="predicted"/>
<evidence type="ECO:0000256" key="1">
    <source>
        <dbReference type="SAM" id="Phobius"/>
    </source>
</evidence>
<reference evidence="3 4" key="1">
    <citation type="submission" date="2017-03" db="EMBL/GenBank/DDBJ databases">
        <authorList>
            <person name="Afonso C.L."/>
            <person name="Miller P.J."/>
            <person name="Scott M.A."/>
            <person name="Spackman E."/>
            <person name="Goraichik I."/>
            <person name="Dimitrov K.M."/>
            <person name="Suarez D.L."/>
            <person name="Swayne D.E."/>
        </authorList>
    </citation>
    <scope>NUCLEOTIDE SEQUENCE [LARGE SCALE GENOMIC DNA]</scope>
    <source>
        <strain evidence="3 4">CECT 7691</strain>
    </source>
</reference>
<name>A0A1Y5RYW8_9PROT</name>
<evidence type="ECO:0000313" key="4">
    <source>
        <dbReference type="Proteomes" id="UP000193200"/>
    </source>
</evidence>
<evidence type="ECO:0000313" key="3">
    <source>
        <dbReference type="EMBL" id="SLN28861.1"/>
    </source>
</evidence>
<keyword evidence="4" id="KW-1185">Reference proteome</keyword>
<feature type="transmembrane region" description="Helical" evidence="1">
    <location>
        <begin position="229"/>
        <end position="250"/>
    </location>
</feature>
<dbReference type="EMBL" id="FWFR01000001">
    <property type="protein sequence ID" value="SLN28861.1"/>
    <property type="molecule type" value="Genomic_DNA"/>
</dbReference>
<feature type="signal peptide" evidence="2">
    <location>
        <begin position="1"/>
        <end position="23"/>
    </location>
</feature>
<feature type="chain" id="PRO_5012667022" evidence="2">
    <location>
        <begin position="24"/>
        <end position="253"/>
    </location>
</feature>
<accession>A0A1Y5RYW8</accession>
<keyword evidence="1" id="KW-1133">Transmembrane helix</keyword>
<gene>
    <name evidence="3" type="ORF">OCH7691_00964</name>
</gene>
<dbReference type="InterPro" id="IPR019088">
    <property type="entry name" value="CHP02186-rel_TM"/>
</dbReference>
<dbReference type="InParanoid" id="A0A1Y5RYW8"/>
<keyword evidence="1 3" id="KW-0812">Transmembrane</keyword>
<evidence type="ECO:0000256" key="2">
    <source>
        <dbReference type="SAM" id="SignalP"/>
    </source>
</evidence>
<protein>
    <submittedName>
        <fullName evidence="3">Putative transmembrane protein (Alph_Pro_TM)</fullName>
    </submittedName>
</protein>
<dbReference type="Proteomes" id="UP000193200">
    <property type="component" value="Unassembled WGS sequence"/>
</dbReference>
<keyword evidence="2" id="KW-0732">Signal</keyword>
<dbReference type="RefSeq" id="WP_176244912.1">
    <property type="nucleotide sequence ID" value="NZ_FWFR01000001.1"/>
</dbReference>
<dbReference type="Pfam" id="PF09608">
    <property type="entry name" value="Alph_Pro_TM"/>
    <property type="match status" value="1"/>
</dbReference>
<dbReference type="AlphaFoldDB" id="A0A1Y5RYW8"/>